<dbReference type="RefSeq" id="WP_005916096.1">
    <property type="nucleotide sequence ID" value="NZ_ALVD01000002.1"/>
</dbReference>
<accession>A0ABN0H231</accession>
<protein>
    <submittedName>
        <fullName evidence="1">Uncharacterized protein</fullName>
    </submittedName>
</protein>
<evidence type="ECO:0000313" key="1">
    <source>
        <dbReference type="EMBL" id="EJU08304.1"/>
    </source>
</evidence>
<comment type="caution">
    <text evidence="1">The sequence shown here is derived from an EMBL/GenBank/DDBJ whole genome shotgun (WGS) entry which is preliminary data.</text>
</comment>
<sequence length="201" mass="24313">MTDIDYIKEFLKTKFKDNYQSLKFVSKRDDGNCNEPMFNSDFKMYNFDKGILKNDNPLCAVDGLDIQSDCIYFIEFKDGKIFDKEKEKKKIRLKLLESLIEIQELLNFSSFDRINNLKKIFILVYNKEKNIKVDIFPDDFKKEREENSKNNFKDNFKQFCEQLLRYKRNGIYTDIIFLDKDEFQENYISKYLNDKNCRKSN</sequence>
<dbReference type="Proteomes" id="UP000004829">
    <property type="component" value="Unassembled WGS sequence"/>
</dbReference>
<dbReference type="EMBL" id="ALVD01000002">
    <property type="protein sequence ID" value="EJU08304.1"/>
    <property type="molecule type" value="Genomic_DNA"/>
</dbReference>
<reference evidence="2" key="1">
    <citation type="journal article" date="2012" name="J. Bacteriol.">
        <title>Draft Genome Sequence of Fusobacterium nucleatum ChDC F128, Isolated from a Periodontitis Lesion.</title>
        <authorList>
            <person name="Park S.N."/>
            <person name="Kong S.W."/>
            <person name="Kim H.S."/>
            <person name="Park M.S."/>
            <person name="Lee J.W."/>
            <person name="Cho E."/>
            <person name="Lim Y.K."/>
            <person name="Choi M.H."/>
            <person name="Chang Y.H."/>
            <person name="Shin J.H."/>
            <person name="Park H.S."/>
            <person name="Choi S.H."/>
            <person name="Kook J.K."/>
        </authorList>
    </citation>
    <scope>NUCLEOTIDE SEQUENCE [LARGE SCALE GENOMIC DNA]</scope>
    <source>
        <strain evidence="2">ChDC F128</strain>
    </source>
</reference>
<proteinExistence type="predicted"/>
<evidence type="ECO:0000313" key="2">
    <source>
        <dbReference type="Proteomes" id="UP000004829"/>
    </source>
</evidence>
<keyword evidence="2" id="KW-1185">Reference proteome</keyword>
<name>A0ABN0H231_9FUSO</name>
<organism evidence="1 2">
    <name type="scientific">Fusobacterium hwasookii ChDC F128</name>
    <dbReference type="NCBI Taxonomy" id="1216362"/>
    <lineage>
        <taxon>Bacteria</taxon>
        <taxon>Fusobacteriati</taxon>
        <taxon>Fusobacteriota</taxon>
        <taxon>Fusobacteriia</taxon>
        <taxon>Fusobacteriales</taxon>
        <taxon>Fusobacteriaceae</taxon>
        <taxon>Fusobacterium</taxon>
    </lineage>
</organism>
<gene>
    <name evidence="1" type="ORF">B437_03266</name>
</gene>